<dbReference type="InterPro" id="IPR005804">
    <property type="entry name" value="FA_desaturase_dom"/>
</dbReference>
<accession>A0A840F6S7</accession>
<keyword evidence="1" id="KW-0812">Transmembrane</keyword>
<feature type="transmembrane region" description="Helical" evidence="1">
    <location>
        <begin position="38"/>
        <end position="60"/>
    </location>
</feature>
<keyword evidence="1" id="KW-1133">Transmembrane helix</keyword>
<keyword evidence="1" id="KW-0472">Membrane</keyword>
<dbReference type="Pfam" id="PF00487">
    <property type="entry name" value="FA_desaturase"/>
    <property type="match status" value="2"/>
</dbReference>
<proteinExistence type="predicted"/>
<feature type="transmembrane region" description="Helical" evidence="1">
    <location>
        <begin position="12"/>
        <end position="32"/>
    </location>
</feature>
<feature type="domain" description="Fatty acid desaturase" evidence="2">
    <location>
        <begin position="138"/>
        <end position="240"/>
    </location>
</feature>
<evidence type="ECO:0000313" key="4">
    <source>
        <dbReference type="Proteomes" id="UP000529795"/>
    </source>
</evidence>
<dbReference type="Proteomes" id="UP000529795">
    <property type="component" value="Unassembled WGS sequence"/>
</dbReference>
<protein>
    <submittedName>
        <fullName evidence="3">Beta-carotene ketolase (CrtW type)</fullName>
    </submittedName>
</protein>
<dbReference type="GO" id="GO:0006629">
    <property type="term" value="P:lipid metabolic process"/>
    <property type="evidence" value="ECO:0007669"/>
    <property type="project" value="InterPro"/>
</dbReference>
<evidence type="ECO:0000313" key="3">
    <source>
        <dbReference type="EMBL" id="MBB4153620.1"/>
    </source>
</evidence>
<feature type="domain" description="Fatty acid desaturase" evidence="2">
    <location>
        <begin position="42"/>
        <end position="135"/>
    </location>
</feature>
<dbReference type="AlphaFoldDB" id="A0A840F6S7"/>
<sequence>MSDRSGARRSLALAGALGAAWLTIHVVGIFLWQWSAVGIALAAVVVLVQAWLSTGLFIVAHDCMHGSFAPGRPRLNMAVGTMCLAAYAGLSYRALLPKHHAHHAAPGTPEDPDFHVAAPRRALPWFASFFRSYYTHGQILRITLAAIAYMMLGASLINIVVFWAIPALMALAQLFLFGTFLPHRHADEPFADAHNARSNQLGPGLSLLTCFHFGAYHHEHHLSPGTPWWRLPSLRRAAAAASR</sequence>
<comment type="caution">
    <text evidence="3">The sequence shown here is derived from an EMBL/GenBank/DDBJ whole genome shotgun (WGS) entry which is preliminary data.</text>
</comment>
<organism evidence="3 4">
    <name type="scientific">Sphingomonas jinjuensis</name>
    <dbReference type="NCBI Taxonomy" id="535907"/>
    <lineage>
        <taxon>Bacteria</taxon>
        <taxon>Pseudomonadati</taxon>
        <taxon>Pseudomonadota</taxon>
        <taxon>Alphaproteobacteria</taxon>
        <taxon>Sphingomonadales</taxon>
        <taxon>Sphingomonadaceae</taxon>
        <taxon>Sphingomonas</taxon>
    </lineage>
</organism>
<reference evidence="3 4" key="1">
    <citation type="submission" date="2020-08" db="EMBL/GenBank/DDBJ databases">
        <title>Genomic Encyclopedia of Type Strains, Phase IV (KMG-IV): sequencing the most valuable type-strain genomes for metagenomic binning, comparative biology and taxonomic classification.</title>
        <authorList>
            <person name="Goeker M."/>
        </authorList>
    </citation>
    <scope>NUCLEOTIDE SEQUENCE [LARGE SCALE GENOMIC DNA]</scope>
    <source>
        <strain evidence="3 4">YC6723</strain>
    </source>
</reference>
<evidence type="ECO:0000259" key="2">
    <source>
        <dbReference type="Pfam" id="PF00487"/>
    </source>
</evidence>
<evidence type="ECO:0000256" key="1">
    <source>
        <dbReference type="SAM" id="Phobius"/>
    </source>
</evidence>
<dbReference type="RefSeq" id="WP_343050934.1">
    <property type="nucleotide sequence ID" value="NZ_JACIEV010000003.1"/>
</dbReference>
<keyword evidence="4" id="KW-1185">Reference proteome</keyword>
<name>A0A840F6S7_9SPHN</name>
<dbReference type="EMBL" id="JACIEV010000003">
    <property type="protein sequence ID" value="MBB4153620.1"/>
    <property type="molecule type" value="Genomic_DNA"/>
</dbReference>
<feature type="transmembrane region" description="Helical" evidence="1">
    <location>
        <begin position="139"/>
        <end position="157"/>
    </location>
</feature>
<gene>
    <name evidence="3" type="ORF">GGQ80_001522</name>
</gene>